<protein>
    <recommendedName>
        <fullName evidence="2">AB hydrolase-1 domain-containing protein</fullName>
    </recommendedName>
</protein>
<gene>
    <name evidence="3" type="ORF">PGRAT_27220</name>
</gene>
<dbReference type="Gene3D" id="3.40.50.1820">
    <property type="entry name" value="alpha/beta hydrolase"/>
    <property type="match status" value="1"/>
</dbReference>
<dbReference type="PANTHER" id="PTHR43798">
    <property type="entry name" value="MONOACYLGLYCEROL LIPASE"/>
    <property type="match status" value="1"/>
</dbReference>
<dbReference type="InterPro" id="IPR012354">
    <property type="entry name" value="Esterase_lipase"/>
</dbReference>
<dbReference type="GO" id="GO:0016020">
    <property type="term" value="C:membrane"/>
    <property type="evidence" value="ECO:0007669"/>
    <property type="project" value="TreeGrafter"/>
</dbReference>
<feature type="domain" description="AB hydrolase-1" evidence="2">
    <location>
        <begin position="5"/>
        <end position="204"/>
    </location>
</feature>
<feature type="active site" description="Nucleophile" evidence="1">
    <location>
        <position position="78"/>
    </location>
</feature>
<sequence>MERCLFIHGFTGGEYEISPLAQFLERHDCHARTFTLKGHGGSRNDLLQSDRHEWRQSAEDQLQDLLLGGGGVHLIGFSTGALIASHLSVQYQGRIKSLTLLSTPVFPLNLLEIARTLGSPVMVRNYLSKFGATPAKATKEFLRLVRESFNIYPQIEIPTLIVQGRRDHLVRAKSAAYLQRTIPSGSKRVLMVERSGHMLCHAEHSGQMMNEVLQFIQTSGRAGLN</sequence>
<dbReference type="RefSeq" id="WP_025707681.1">
    <property type="nucleotide sequence ID" value="NZ_CP009287.1"/>
</dbReference>
<dbReference type="KEGG" id="pgm:PGRAT_27220"/>
<evidence type="ECO:0000256" key="1">
    <source>
        <dbReference type="PIRSR" id="PIRSR017388-1"/>
    </source>
</evidence>
<dbReference type="InterPro" id="IPR029058">
    <property type="entry name" value="AB_hydrolase_fold"/>
</dbReference>
<dbReference type="EMBL" id="CP009287">
    <property type="protein sequence ID" value="AIQ70905.1"/>
    <property type="molecule type" value="Genomic_DNA"/>
</dbReference>
<evidence type="ECO:0000313" key="3">
    <source>
        <dbReference type="EMBL" id="AIQ70905.1"/>
    </source>
</evidence>
<dbReference type="Proteomes" id="UP000029500">
    <property type="component" value="Chromosome"/>
</dbReference>
<proteinExistence type="predicted"/>
<accession>A0A089MEX7</accession>
<dbReference type="SUPFAM" id="SSF53474">
    <property type="entry name" value="alpha/beta-Hydrolases"/>
    <property type="match status" value="1"/>
</dbReference>
<evidence type="ECO:0000259" key="2">
    <source>
        <dbReference type="Pfam" id="PF12697"/>
    </source>
</evidence>
<dbReference type="InterPro" id="IPR050266">
    <property type="entry name" value="AB_hydrolase_sf"/>
</dbReference>
<dbReference type="PIRSF" id="PIRSF017388">
    <property type="entry name" value="Esterase_lipase"/>
    <property type="match status" value="1"/>
</dbReference>
<dbReference type="GO" id="GO:0052689">
    <property type="term" value="F:carboxylic ester hydrolase activity"/>
    <property type="evidence" value="ECO:0007669"/>
    <property type="project" value="InterPro"/>
</dbReference>
<feature type="active site" description="Charge relay system" evidence="1">
    <location>
        <position position="197"/>
    </location>
</feature>
<organism evidence="3 4">
    <name type="scientific">Paenibacillus graminis</name>
    <dbReference type="NCBI Taxonomy" id="189425"/>
    <lineage>
        <taxon>Bacteria</taxon>
        <taxon>Bacillati</taxon>
        <taxon>Bacillota</taxon>
        <taxon>Bacilli</taxon>
        <taxon>Bacillales</taxon>
        <taxon>Paenibacillaceae</taxon>
        <taxon>Paenibacillus</taxon>
    </lineage>
</organism>
<keyword evidence="4" id="KW-1185">Reference proteome</keyword>
<reference evidence="3 4" key="1">
    <citation type="submission" date="2014-08" db="EMBL/GenBank/DDBJ databases">
        <title>Comparative genomics of the Paenibacillus odorifer group.</title>
        <authorList>
            <person name="den Bakker H.C."/>
            <person name="Tsai Y.-C."/>
            <person name="Martin N."/>
            <person name="Korlach J."/>
            <person name="Wiedmann M."/>
        </authorList>
    </citation>
    <scope>NUCLEOTIDE SEQUENCE [LARGE SCALE GENOMIC DNA]</scope>
    <source>
        <strain evidence="3 4">DSM 15220</strain>
    </source>
</reference>
<name>A0A089MEX7_9BACL</name>
<feature type="active site" description="Charge relay system" evidence="1">
    <location>
        <position position="167"/>
    </location>
</feature>
<dbReference type="AlphaFoldDB" id="A0A089MEX7"/>
<dbReference type="Pfam" id="PF12697">
    <property type="entry name" value="Abhydrolase_6"/>
    <property type="match status" value="1"/>
</dbReference>
<dbReference type="eggNOG" id="COG1647">
    <property type="taxonomic scope" value="Bacteria"/>
</dbReference>
<dbReference type="ESTHER" id="9bacl-a0a089mex7">
    <property type="family name" value="CarbLipBact_2"/>
</dbReference>
<dbReference type="HOGENOM" id="CLU_076594_0_2_9"/>
<dbReference type="PANTHER" id="PTHR43798:SF33">
    <property type="entry name" value="HYDROLASE, PUTATIVE (AFU_ORTHOLOGUE AFUA_2G14860)-RELATED"/>
    <property type="match status" value="1"/>
</dbReference>
<evidence type="ECO:0000313" key="4">
    <source>
        <dbReference type="Proteomes" id="UP000029500"/>
    </source>
</evidence>
<dbReference type="OrthoDB" id="9786110at2"/>
<dbReference type="InterPro" id="IPR000073">
    <property type="entry name" value="AB_hydrolase_1"/>
</dbReference>